<keyword evidence="4" id="KW-1185">Reference proteome</keyword>
<dbReference type="Pfam" id="PF00589">
    <property type="entry name" value="Phage_integrase"/>
    <property type="match status" value="1"/>
</dbReference>
<organism evidence="3 4">
    <name type="scientific">Exocentrus adspersus</name>
    <dbReference type="NCBI Taxonomy" id="1586481"/>
    <lineage>
        <taxon>Eukaryota</taxon>
        <taxon>Metazoa</taxon>
        <taxon>Ecdysozoa</taxon>
        <taxon>Arthropoda</taxon>
        <taxon>Hexapoda</taxon>
        <taxon>Insecta</taxon>
        <taxon>Pterygota</taxon>
        <taxon>Neoptera</taxon>
        <taxon>Endopterygota</taxon>
        <taxon>Coleoptera</taxon>
        <taxon>Polyphaga</taxon>
        <taxon>Cucujiformia</taxon>
        <taxon>Chrysomeloidea</taxon>
        <taxon>Cerambycidae</taxon>
        <taxon>Lamiinae</taxon>
        <taxon>Acanthocinini</taxon>
        <taxon>Exocentrus</taxon>
    </lineage>
</organism>
<dbReference type="PROSITE" id="PS51898">
    <property type="entry name" value="TYR_RECOMBINASE"/>
    <property type="match status" value="1"/>
</dbReference>
<dbReference type="Gene3D" id="1.10.443.10">
    <property type="entry name" value="Intergrase catalytic core"/>
    <property type="match status" value="1"/>
</dbReference>
<feature type="domain" description="Tyr recombinase" evidence="2">
    <location>
        <begin position="61"/>
        <end position="267"/>
    </location>
</feature>
<dbReference type="PANTHER" id="PTHR35617:SF3">
    <property type="entry name" value="CORE-BINDING (CB) DOMAIN-CONTAINING PROTEIN"/>
    <property type="match status" value="1"/>
</dbReference>
<evidence type="ECO:0000256" key="1">
    <source>
        <dbReference type="ARBA" id="ARBA00023172"/>
    </source>
</evidence>
<keyword evidence="1" id="KW-0233">DNA recombination</keyword>
<protein>
    <recommendedName>
        <fullName evidence="2">Tyr recombinase domain-containing protein</fullName>
    </recommendedName>
</protein>
<dbReference type="GO" id="GO:0015074">
    <property type="term" value="P:DNA integration"/>
    <property type="evidence" value="ECO:0007669"/>
    <property type="project" value="InterPro"/>
</dbReference>
<dbReference type="AlphaFoldDB" id="A0AAV8VQ90"/>
<reference evidence="3 4" key="1">
    <citation type="journal article" date="2023" name="Insect Mol. Biol.">
        <title>Genome sequencing provides insights into the evolution of gene families encoding plant cell wall-degrading enzymes in longhorned beetles.</title>
        <authorList>
            <person name="Shin N.R."/>
            <person name="Okamura Y."/>
            <person name="Kirsch R."/>
            <person name="Pauchet Y."/>
        </authorList>
    </citation>
    <scope>NUCLEOTIDE SEQUENCE [LARGE SCALE GENOMIC DNA]</scope>
    <source>
        <strain evidence="3">EAD_L_NR</strain>
    </source>
</reference>
<dbReference type="InterPro" id="IPR002104">
    <property type="entry name" value="Integrase_catalytic"/>
</dbReference>
<evidence type="ECO:0000313" key="3">
    <source>
        <dbReference type="EMBL" id="KAJ8916438.1"/>
    </source>
</evidence>
<accession>A0AAV8VQ90</accession>
<proteinExistence type="predicted"/>
<dbReference type="Proteomes" id="UP001159042">
    <property type="component" value="Unassembled WGS sequence"/>
</dbReference>
<dbReference type="GO" id="GO:0003677">
    <property type="term" value="F:DNA binding"/>
    <property type="evidence" value="ECO:0007669"/>
    <property type="project" value="InterPro"/>
</dbReference>
<dbReference type="PANTHER" id="PTHR35617">
    <property type="entry name" value="PHAGE_INTEGRASE DOMAIN-CONTAINING PROTEIN"/>
    <property type="match status" value="1"/>
</dbReference>
<dbReference type="GO" id="GO:0006310">
    <property type="term" value="P:DNA recombination"/>
    <property type="evidence" value="ECO:0007669"/>
    <property type="project" value="UniProtKB-KW"/>
</dbReference>
<evidence type="ECO:0000313" key="4">
    <source>
        <dbReference type="Proteomes" id="UP001159042"/>
    </source>
</evidence>
<dbReference type="SUPFAM" id="SSF56349">
    <property type="entry name" value="DNA breaking-rejoining enzymes"/>
    <property type="match status" value="1"/>
</dbReference>
<sequence>MYTYNLQSALEFLHFHFSSGVSNSTLNCYKYALSLILDINDSDERILKRFLKGAFNIKPSSPRYSITWDPRPVLEHLETLMPLTSLTLQNLTLKLVTLLALISAHRIQTLTKISLENIVHYADRVEIRIPQRVKTIAPGRLQPNLVLPYFKDRPGLCAAMTLKTYINVTTTIRPENSKQVILTFKKPYRDASSQTISRWIKKTLQSSGINTETFSAHSTRHASTSAANRAGVSIDVIKKTAGWTSQSGAFAKFYNKPLAPEPCQYAQGVLNSLTTNM</sequence>
<name>A0AAV8VQ90_9CUCU</name>
<comment type="caution">
    <text evidence="3">The sequence shown here is derived from an EMBL/GenBank/DDBJ whole genome shotgun (WGS) entry which is preliminary data.</text>
</comment>
<evidence type="ECO:0000259" key="2">
    <source>
        <dbReference type="PROSITE" id="PS51898"/>
    </source>
</evidence>
<gene>
    <name evidence="3" type="ORF">NQ315_014651</name>
</gene>
<dbReference type="EMBL" id="JANEYG010000042">
    <property type="protein sequence ID" value="KAJ8916438.1"/>
    <property type="molecule type" value="Genomic_DNA"/>
</dbReference>
<dbReference type="InterPro" id="IPR013762">
    <property type="entry name" value="Integrase-like_cat_sf"/>
</dbReference>
<dbReference type="InterPro" id="IPR011010">
    <property type="entry name" value="DNA_brk_join_enz"/>
</dbReference>